<comment type="caution">
    <text evidence="3">The sequence shown here is derived from an EMBL/GenBank/DDBJ whole genome shotgun (WGS) entry which is preliminary data.</text>
</comment>
<organism evidence="3 4">
    <name type="scientific">Kerstersia gyiorum</name>
    <dbReference type="NCBI Taxonomy" id="206506"/>
    <lineage>
        <taxon>Bacteria</taxon>
        <taxon>Pseudomonadati</taxon>
        <taxon>Pseudomonadota</taxon>
        <taxon>Betaproteobacteria</taxon>
        <taxon>Burkholderiales</taxon>
        <taxon>Alcaligenaceae</taxon>
        <taxon>Kerstersia</taxon>
    </lineage>
</organism>
<dbReference type="PANTHER" id="PTHR35333">
    <property type="entry name" value="BETA-LACTAMASE"/>
    <property type="match status" value="1"/>
</dbReference>
<feature type="domain" description="Beta-lactamase class A catalytic" evidence="2">
    <location>
        <begin position="37"/>
        <end position="246"/>
    </location>
</feature>
<dbReference type="SUPFAM" id="SSF56601">
    <property type="entry name" value="beta-lactamase/transpeptidase-like"/>
    <property type="match status" value="1"/>
</dbReference>
<dbReference type="EMBL" id="LBNE01000018">
    <property type="protein sequence ID" value="KKO70294.1"/>
    <property type="molecule type" value="Genomic_DNA"/>
</dbReference>
<dbReference type="InterPro" id="IPR045155">
    <property type="entry name" value="Beta-lactam_cat"/>
</dbReference>
<dbReference type="STRING" id="206506.AAV32_17245"/>
<dbReference type="InterPro" id="IPR012338">
    <property type="entry name" value="Beta-lactam/transpept-like"/>
</dbReference>
<evidence type="ECO:0000313" key="3">
    <source>
        <dbReference type="EMBL" id="KKO70294.1"/>
    </source>
</evidence>
<evidence type="ECO:0000256" key="1">
    <source>
        <dbReference type="ARBA" id="ARBA00001526"/>
    </source>
</evidence>
<dbReference type="Gene3D" id="3.40.710.10">
    <property type="entry name" value="DD-peptidase/beta-lactamase superfamily"/>
    <property type="match status" value="1"/>
</dbReference>
<proteinExistence type="predicted"/>
<dbReference type="GO" id="GO:0030655">
    <property type="term" value="P:beta-lactam antibiotic catabolic process"/>
    <property type="evidence" value="ECO:0007669"/>
    <property type="project" value="InterPro"/>
</dbReference>
<sequence>MFELGHPPADMAGLRSRLAQGLAPILAGTQARVTMAVHALDGTPLFEREAGTAMPSASLIKIPILMLLLEQVAAGRWPLDHMLSLEHTERVGGTGILNQLPSVRSLQLEELGRLMIVLSDNVATNALIDWLGLDDVTQWCQRAGLPQTRLERRMMDAQARAAGRDNWTSAADACAALLWLLRNGSLPAPLRQLGLQMLADQREQSHFGAALPAHAKLANKTGQLHGLRHDAGILSAGGQSVVLAVLADGFTDPRTSMTLYGGDGAALLAQLARAVALALSAS</sequence>
<dbReference type="RefSeq" id="WP_068375488.1">
    <property type="nucleotide sequence ID" value="NZ_CP033936.1"/>
</dbReference>
<dbReference type="InterPro" id="IPR000871">
    <property type="entry name" value="Beta-lactam_class-A"/>
</dbReference>
<name>A0A171KN27_9BURK</name>
<evidence type="ECO:0000313" key="4">
    <source>
        <dbReference type="Proteomes" id="UP000078084"/>
    </source>
</evidence>
<dbReference type="PATRIC" id="fig|206506.3.peg.3671"/>
<accession>A0A171KN27</accession>
<evidence type="ECO:0000259" key="2">
    <source>
        <dbReference type="Pfam" id="PF13354"/>
    </source>
</evidence>
<dbReference type="GO" id="GO:0008800">
    <property type="term" value="F:beta-lactamase activity"/>
    <property type="evidence" value="ECO:0007669"/>
    <property type="project" value="UniProtKB-EC"/>
</dbReference>
<dbReference type="PANTHER" id="PTHR35333:SF4">
    <property type="entry name" value="SLR0121 PROTEIN"/>
    <property type="match status" value="1"/>
</dbReference>
<reference evidence="3 4" key="1">
    <citation type="submission" date="2015-04" db="EMBL/GenBank/DDBJ databases">
        <title>Genome sequence of Kerstersia gyiorum CG1.</title>
        <authorList>
            <person name="Greninger A.L."/>
            <person name="Kozyreva V."/>
            <person name="Chaturvedi V."/>
        </authorList>
    </citation>
    <scope>NUCLEOTIDE SEQUENCE [LARGE SCALE GENOMIC DNA]</scope>
    <source>
        <strain evidence="3 4">CG1</strain>
    </source>
</reference>
<protein>
    <submittedName>
        <fullName evidence="3">Beta-lactamase</fullName>
    </submittedName>
</protein>
<dbReference type="Pfam" id="PF13354">
    <property type="entry name" value="Beta-lactamase2"/>
    <property type="match status" value="1"/>
</dbReference>
<dbReference type="Proteomes" id="UP000078084">
    <property type="component" value="Unassembled WGS sequence"/>
</dbReference>
<dbReference type="AlphaFoldDB" id="A0A171KN27"/>
<keyword evidence="4" id="KW-1185">Reference proteome</keyword>
<dbReference type="GO" id="GO:0046677">
    <property type="term" value="P:response to antibiotic"/>
    <property type="evidence" value="ECO:0007669"/>
    <property type="project" value="InterPro"/>
</dbReference>
<comment type="catalytic activity">
    <reaction evidence="1">
        <text>a beta-lactam + H2O = a substituted beta-amino acid</text>
        <dbReference type="Rhea" id="RHEA:20401"/>
        <dbReference type="ChEBI" id="CHEBI:15377"/>
        <dbReference type="ChEBI" id="CHEBI:35627"/>
        <dbReference type="ChEBI" id="CHEBI:140347"/>
        <dbReference type="EC" id="3.5.2.6"/>
    </reaction>
</comment>
<dbReference type="OrthoDB" id="33989at2"/>
<gene>
    <name evidence="3" type="ORF">AAV32_17245</name>
</gene>